<dbReference type="CDD" id="cd00054">
    <property type="entry name" value="EGF_CA"/>
    <property type="match status" value="1"/>
</dbReference>
<dbReference type="WBParaSite" id="ASIM_0000756801-mRNA-1">
    <property type="protein sequence ID" value="ASIM_0000756801-mRNA-1"/>
    <property type="gene ID" value="ASIM_0000756801"/>
</dbReference>
<dbReference type="PROSITE" id="PS01187">
    <property type="entry name" value="EGF_CA"/>
    <property type="match status" value="1"/>
</dbReference>
<keyword evidence="1 6" id="KW-0245">EGF-like domain</keyword>
<feature type="domain" description="EGF-like" evidence="7">
    <location>
        <begin position="31"/>
        <end position="67"/>
    </location>
</feature>
<keyword evidence="2" id="KW-0732">Signal</keyword>
<feature type="domain" description="EGF-like" evidence="7">
    <location>
        <begin position="68"/>
        <end position="106"/>
    </location>
</feature>
<accession>A0A0M3JIV2</accession>
<feature type="disulfide bond" evidence="6">
    <location>
        <begin position="96"/>
        <end position="105"/>
    </location>
</feature>
<evidence type="ECO:0000256" key="5">
    <source>
        <dbReference type="ARBA" id="ARBA00023180"/>
    </source>
</evidence>
<dbReference type="InterPro" id="IPR001881">
    <property type="entry name" value="EGF-like_Ca-bd_dom"/>
</dbReference>
<dbReference type="AlphaFoldDB" id="A0A0M3JIV2"/>
<evidence type="ECO:0000256" key="3">
    <source>
        <dbReference type="ARBA" id="ARBA00022737"/>
    </source>
</evidence>
<dbReference type="PANTHER" id="PTHR12916:SF4">
    <property type="entry name" value="UNINFLATABLE, ISOFORM C"/>
    <property type="match status" value="1"/>
</dbReference>
<reference evidence="8" key="1">
    <citation type="submission" date="2017-02" db="UniProtKB">
        <authorList>
            <consortium name="WormBaseParasite"/>
        </authorList>
    </citation>
    <scope>IDENTIFICATION</scope>
</reference>
<protein>
    <submittedName>
        <fullName evidence="8">Notch (inferred by orthology to a S. mansoni protein)</fullName>
    </submittedName>
</protein>
<dbReference type="GO" id="GO:0005112">
    <property type="term" value="F:Notch binding"/>
    <property type="evidence" value="ECO:0007669"/>
    <property type="project" value="TreeGrafter"/>
</dbReference>
<name>A0A0M3JIV2_ANISI</name>
<dbReference type="SMART" id="SM00179">
    <property type="entry name" value="EGF_CA"/>
    <property type="match status" value="2"/>
</dbReference>
<dbReference type="FunFam" id="2.10.25.10:FF:000472">
    <property type="entry name" value="Uncharacterized protein, isoform A"/>
    <property type="match status" value="1"/>
</dbReference>
<dbReference type="Pfam" id="PF00008">
    <property type="entry name" value="EGF"/>
    <property type="match status" value="2"/>
</dbReference>
<dbReference type="PANTHER" id="PTHR12916">
    <property type="entry name" value="CYTOCHROME C OXIDASE POLYPEPTIDE VIC-2"/>
    <property type="match status" value="1"/>
</dbReference>
<dbReference type="GO" id="GO:0007219">
    <property type="term" value="P:Notch signaling pathway"/>
    <property type="evidence" value="ECO:0007669"/>
    <property type="project" value="TreeGrafter"/>
</dbReference>
<evidence type="ECO:0000259" key="7">
    <source>
        <dbReference type="PROSITE" id="PS50026"/>
    </source>
</evidence>
<evidence type="ECO:0000256" key="4">
    <source>
        <dbReference type="ARBA" id="ARBA00023157"/>
    </source>
</evidence>
<evidence type="ECO:0000256" key="6">
    <source>
        <dbReference type="PROSITE-ProRule" id="PRU00076"/>
    </source>
</evidence>
<comment type="caution">
    <text evidence="6">Lacks conserved residue(s) required for the propagation of feature annotation.</text>
</comment>
<dbReference type="Gene3D" id="2.10.25.10">
    <property type="entry name" value="Laminin"/>
    <property type="match status" value="3"/>
</dbReference>
<dbReference type="GO" id="GO:0005509">
    <property type="term" value="F:calcium ion binding"/>
    <property type="evidence" value="ECO:0007669"/>
    <property type="project" value="InterPro"/>
</dbReference>
<dbReference type="PROSITE" id="PS01186">
    <property type="entry name" value="EGF_2"/>
    <property type="match status" value="2"/>
</dbReference>
<keyword evidence="5" id="KW-0325">Glycoprotein</keyword>
<sequence length="124" mass="13298">LKLKNSTYADELTETKCLCLNGFTGDHCEINVDDCLNNRCAAGSTCIDGVGKYTCKCPPGKLGLLCQLDDPCTAKPCKSNSECIVNTASGEFECRCRKGFTGPDCSEDINECALVSESKLVNLL</sequence>
<organism evidence="8">
    <name type="scientific">Anisakis simplex</name>
    <name type="common">Herring worm</name>
    <dbReference type="NCBI Taxonomy" id="6269"/>
    <lineage>
        <taxon>Eukaryota</taxon>
        <taxon>Metazoa</taxon>
        <taxon>Ecdysozoa</taxon>
        <taxon>Nematoda</taxon>
        <taxon>Chromadorea</taxon>
        <taxon>Rhabditida</taxon>
        <taxon>Spirurina</taxon>
        <taxon>Ascaridomorpha</taxon>
        <taxon>Ascaridoidea</taxon>
        <taxon>Anisakidae</taxon>
        <taxon>Anisakis</taxon>
        <taxon>Anisakis simplex complex</taxon>
    </lineage>
</organism>
<feature type="disulfide bond" evidence="6">
    <location>
        <begin position="57"/>
        <end position="66"/>
    </location>
</feature>
<dbReference type="InterPro" id="IPR000152">
    <property type="entry name" value="EGF-type_Asp/Asn_hydroxyl_site"/>
</dbReference>
<keyword evidence="4 6" id="KW-1015">Disulfide bond</keyword>
<dbReference type="FunFam" id="2.10.25.10:FF:000610">
    <property type="entry name" value="protein HEG homolog 1 isoform X1"/>
    <property type="match status" value="1"/>
</dbReference>
<evidence type="ECO:0000313" key="8">
    <source>
        <dbReference type="WBParaSite" id="ASIM_0000756801-mRNA-1"/>
    </source>
</evidence>
<evidence type="ECO:0000256" key="2">
    <source>
        <dbReference type="ARBA" id="ARBA00022729"/>
    </source>
</evidence>
<dbReference type="InterPro" id="IPR000742">
    <property type="entry name" value="EGF"/>
</dbReference>
<evidence type="ECO:0000256" key="1">
    <source>
        <dbReference type="ARBA" id="ARBA00022536"/>
    </source>
</evidence>
<keyword evidence="3" id="KW-0677">Repeat</keyword>
<proteinExistence type="predicted"/>
<dbReference type="PROSITE" id="PS50026">
    <property type="entry name" value="EGF_3"/>
    <property type="match status" value="2"/>
</dbReference>
<dbReference type="SUPFAM" id="SSF57196">
    <property type="entry name" value="EGF/Laminin"/>
    <property type="match status" value="3"/>
</dbReference>
<dbReference type="SMART" id="SM00181">
    <property type="entry name" value="EGF"/>
    <property type="match status" value="2"/>
</dbReference>
<feature type="disulfide bond" evidence="6">
    <location>
        <begin position="77"/>
        <end position="94"/>
    </location>
</feature>
<dbReference type="InterPro" id="IPR018097">
    <property type="entry name" value="EGF_Ca-bd_CS"/>
</dbReference>
<dbReference type="PROSITE" id="PS00010">
    <property type="entry name" value="ASX_HYDROXYL"/>
    <property type="match status" value="1"/>
</dbReference>
<dbReference type="PROSITE" id="PS00022">
    <property type="entry name" value="EGF_1"/>
    <property type="match status" value="3"/>
</dbReference>